<feature type="compositionally biased region" description="Basic and acidic residues" evidence="1">
    <location>
        <begin position="252"/>
        <end position="267"/>
    </location>
</feature>
<dbReference type="AlphaFoldDB" id="A0A9W7DLN5"/>
<evidence type="ECO:0000256" key="1">
    <source>
        <dbReference type="SAM" id="MobiDB-lite"/>
    </source>
</evidence>
<feature type="compositionally biased region" description="Polar residues" evidence="1">
    <location>
        <begin position="137"/>
        <end position="149"/>
    </location>
</feature>
<accession>A0A9W7DLN5</accession>
<feature type="compositionally biased region" description="Low complexity" evidence="1">
    <location>
        <begin position="189"/>
        <end position="204"/>
    </location>
</feature>
<comment type="caution">
    <text evidence="2">The sequence shown here is derived from an EMBL/GenBank/DDBJ whole genome shotgun (WGS) entry which is preliminary data.</text>
</comment>
<organism evidence="2 3">
    <name type="scientific">Triparma verrucosa</name>
    <dbReference type="NCBI Taxonomy" id="1606542"/>
    <lineage>
        <taxon>Eukaryota</taxon>
        <taxon>Sar</taxon>
        <taxon>Stramenopiles</taxon>
        <taxon>Ochrophyta</taxon>
        <taxon>Bolidophyceae</taxon>
        <taxon>Parmales</taxon>
        <taxon>Triparmaceae</taxon>
        <taxon>Triparma</taxon>
    </lineage>
</organism>
<proteinExistence type="predicted"/>
<feature type="compositionally biased region" description="Polar residues" evidence="1">
    <location>
        <begin position="166"/>
        <end position="177"/>
    </location>
</feature>
<gene>
    <name evidence="2" type="ORF">TrVE_jg8279</name>
</gene>
<feature type="region of interest" description="Disordered" evidence="1">
    <location>
        <begin position="130"/>
        <end position="293"/>
    </location>
</feature>
<sequence length="487" mass="55214">MMRGTFNPSKIVDFGDGHISLTAQQQMAFVEQMRHAELTDFNAARKLRNYKPSRNPLLAEETARSQKAKVLVRNMPERRTLIGGHFVRMDDMCTARRTDVLKRTKKREEEDARDAKEFLEFKEEARREFEATRREASNQADSARLSTARSRLEAVQRASRGEMEPESSSPFVTNRSFGRTPRPQSAAPRSTRSTSRSGYNSYRGQPEVEEDNSSNNGLVESYFQAARETARDTGRRSGRSARPQSAALWSQRSDRSDIRVEQSEPRKARPSTARPTKNKKMARSSTLKKLALTKPQYAAAMRAERAEQYLDEKNKKRAEATAARATVARASPARQKNRPSTAPSSRKPPRPAIPKNPAEVGIPDGGNWKSTTTYKYNEYGASQLPAPWATHYHVFEKFPEPVKSERSQKELMLQTKMKEIQAQLKAVEDELEERRRERMSVESKTNNKTRKAVGLPQKKFAGKNKSSKSPSNTVTISKSARAFIDKL</sequence>
<protein>
    <submittedName>
        <fullName evidence="2">Uncharacterized protein</fullName>
    </submittedName>
</protein>
<feature type="compositionally biased region" description="Low complexity" evidence="1">
    <location>
        <begin position="320"/>
        <end position="334"/>
    </location>
</feature>
<name>A0A9W7DLN5_9STRA</name>
<dbReference type="Proteomes" id="UP001165160">
    <property type="component" value="Unassembled WGS sequence"/>
</dbReference>
<feature type="compositionally biased region" description="Basic and acidic residues" evidence="1">
    <location>
        <begin position="150"/>
        <end position="163"/>
    </location>
</feature>
<feature type="compositionally biased region" description="Basic and acidic residues" evidence="1">
    <location>
        <begin position="431"/>
        <end position="441"/>
    </location>
</feature>
<evidence type="ECO:0000313" key="2">
    <source>
        <dbReference type="EMBL" id="GMH47628.1"/>
    </source>
</evidence>
<reference evidence="3" key="1">
    <citation type="journal article" date="2023" name="Commun. Biol.">
        <title>Genome analysis of Parmales, the sister group of diatoms, reveals the evolutionary specialization of diatoms from phago-mixotrophs to photoautotrophs.</title>
        <authorList>
            <person name="Ban H."/>
            <person name="Sato S."/>
            <person name="Yoshikawa S."/>
            <person name="Yamada K."/>
            <person name="Nakamura Y."/>
            <person name="Ichinomiya M."/>
            <person name="Sato N."/>
            <person name="Blanc-Mathieu R."/>
            <person name="Endo H."/>
            <person name="Kuwata A."/>
            <person name="Ogata H."/>
        </authorList>
    </citation>
    <scope>NUCLEOTIDE SEQUENCE [LARGE SCALE GENOMIC DNA]</scope>
    <source>
        <strain evidence="3">NIES 3699</strain>
    </source>
</reference>
<feature type="region of interest" description="Disordered" evidence="1">
    <location>
        <begin position="431"/>
        <end position="474"/>
    </location>
</feature>
<feature type="region of interest" description="Disordered" evidence="1">
    <location>
        <begin position="313"/>
        <end position="367"/>
    </location>
</feature>
<dbReference type="EMBL" id="BRXX01000577">
    <property type="protein sequence ID" value="GMH47628.1"/>
    <property type="molecule type" value="Genomic_DNA"/>
</dbReference>
<keyword evidence="3" id="KW-1185">Reference proteome</keyword>
<evidence type="ECO:0000313" key="3">
    <source>
        <dbReference type="Proteomes" id="UP001165160"/>
    </source>
</evidence>